<dbReference type="InterPro" id="IPR049052">
    <property type="entry name" value="nSTAND1"/>
</dbReference>
<dbReference type="SUPFAM" id="SSF52540">
    <property type="entry name" value="P-loop containing nucleoside triphosphate hydrolases"/>
    <property type="match status" value="1"/>
</dbReference>
<dbReference type="Gene3D" id="3.40.50.300">
    <property type="entry name" value="P-loop containing nucleotide triphosphate hydrolases"/>
    <property type="match status" value="1"/>
</dbReference>
<dbReference type="AlphaFoldDB" id="A0A552EF00"/>
<dbReference type="Proteomes" id="UP000315113">
    <property type="component" value="Unassembled WGS sequence"/>
</dbReference>
<proteinExistence type="predicted"/>
<dbReference type="SUPFAM" id="SSF48452">
    <property type="entry name" value="TPR-like"/>
    <property type="match status" value="1"/>
</dbReference>
<evidence type="ECO:0000313" key="7">
    <source>
        <dbReference type="Proteomes" id="UP000315113"/>
    </source>
</evidence>
<feature type="repeat" description="WD" evidence="3">
    <location>
        <begin position="953"/>
        <end position="985"/>
    </location>
</feature>
<comment type="caution">
    <text evidence="6">The sequence shown here is derived from an EMBL/GenBank/DDBJ whole genome shotgun (WGS) entry which is preliminary data.</text>
</comment>
<accession>A0A552EF00</accession>
<evidence type="ECO:0000256" key="2">
    <source>
        <dbReference type="ARBA" id="ARBA00022737"/>
    </source>
</evidence>
<keyword evidence="1 3" id="KW-0853">WD repeat</keyword>
<feature type="non-terminal residue" evidence="6">
    <location>
        <position position="1025"/>
    </location>
</feature>
<gene>
    <name evidence="6" type="ORF">EWV78_16335</name>
</gene>
<dbReference type="Gene3D" id="1.25.40.10">
    <property type="entry name" value="Tetratricopeptide repeat domain"/>
    <property type="match status" value="1"/>
</dbReference>
<dbReference type="PROSITE" id="PS50294">
    <property type="entry name" value="WD_REPEATS_REGION"/>
    <property type="match status" value="2"/>
</dbReference>
<dbReference type="PANTHER" id="PTHR22847">
    <property type="entry name" value="WD40 REPEAT PROTEIN"/>
    <property type="match status" value="1"/>
</dbReference>
<evidence type="ECO:0000256" key="4">
    <source>
        <dbReference type="SAM" id="Coils"/>
    </source>
</evidence>
<evidence type="ECO:0000313" key="6">
    <source>
        <dbReference type="EMBL" id="TRU33045.1"/>
    </source>
</evidence>
<protein>
    <recommendedName>
        <fullName evidence="5">Novel STAND NTPase 1 domain-containing protein</fullName>
    </recommendedName>
</protein>
<evidence type="ECO:0000256" key="3">
    <source>
        <dbReference type="PROSITE-ProRule" id="PRU00221"/>
    </source>
</evidence>
<reference evidence="6 7" key="1">
    <citation type="submission" date="2019-01" db="EMBL/GenBank/DDBJ databases">
        <title>Coherence of Microcystis species and biogeography revealed through population genomics.</title>
        <authorList>
            <person name="Perez-Carrascal O.M."/>
            <person name="Terrat Y."/>
            <person name="Giani A."/>
            <person name="Fortin N."/>
            <person name="Tromas N."/>
            <person name="Shapiro B.J."/>
        </authorList>
    </citation>
    <scope>NUCLEOTIDE SEQUENCE [LARGE SCALE GENOMIC DNA]</scope>
    <source>
        <strain evidence="6">Ma_MB_F_20061100_S20D</strain>
    </source>
</reference>
<dbReference type="PANTHER" id="PTHR22847:SF637">
    <property type="entry name" value="WD REPEAT DOMAIN 5B"/>
    <property type="match status" value="1"/>
</dbReference>
<dbReference type="PROSITE" id="PS50082">
    <property type="entry name" value="WD_REPEATS_2"/>
    <property type="match status" value="2"/>
</dbReference>
<dbReference type="InterPro" id="IPR036322">
    <property type="entry name" value="WD40_repeat_dom_sf"/>
</dbReference>
<dbReference type="Gene3D" id="2.130.10.10">
    <property type="entry name" value="YVTN repeat-like/Quinoprotein amine dehydrogenase"/>
    <property type="match status" value="1"/>
</dbReference>
<name>A0A552EF00_MICAE</name>
<dbReference type="SMART" id="SM00320">
    <property type="entry name" value="WD40"/>
    <property type="match status" value="2"/>
</dbReference>
<evidence type="ECO:0000256" key="1">
    <source>
        <dbReference type="ARBA" id="ARBA00022574"/>
    </source>
</evidence>
<keyword evidence="4" id="KW-0175">Coiled coil</keyword>
<dbReference type="InterPro" id="IPR015943">
    <property type="entry name" value="WD40/YVTN_repeat-like_dom_sf"/>
</dbReference>
<dbReference type="InterPro" id="IPR011990">
    <property type="entry name" value="TPR-like_helical_dom_sf"/>
</dbReference>
<feature type="coiled-coil region" evidence="4">
    <location>
        <begin position="332"/>
        <end position="363"/>
    </location>
</feature>
<organism evidence="6 7">
    <name type="scientific">Microcystis aeruginosa Ma_MB_F_20061100_S20D</name>
    <dbReference type="NCBI Taxonomy" id="2486253"/>
    <lineage>
        <taxon>Bacteria</taxon>
        <taxon>Bacillati</taxon>
        <taxon>Cyanobacteriota</taxon>
        <taxon>Cyanophyceae</taxon>
        <taxon>Oscillatoriophycideae</taxon>
        <taxon>Chroococcales</taxon>
        <taxon>Microcystaceae</taxon>
        <taxon>Microcystis</taxon>
    </lineage>
</organism>
<dbReference type="SUPFAM" id="SSF50978">
    <property type="entry name" value="WD40 repeat-like"/>
    <property type="match status" value="1"/>
</dbReference>
<dbReference type="InterPro" id="IPR001680">
    <property type="entry name" value="WD40_rpt"/>
</dbReference>
<dbReference type="InterPro" id="IPR027417">
    <property type="entry name" value="P-loop_NTPase"/>
</dbReference>
<sequence length="1025" mass="118698">MTNLNSPQEVYGQNKKSLLSLAWEIGNSQGEFQVMLAHCNYANLRELMKQELQKICSIKSIKIDEFPLQESSKNIYTPIVNYYQTKSPKALMVVGLESVSDLEPILKDFNSNRECFQKNLPCPMVLWVNDQIQVQMRKLALDFKTWATITKFEVDANTLIEAIKTQEKRLFSCTLNAGSGKFVTNDLIFYKDYQLELESALRDLQDCGYELTEQIQASIEFFQGREDYASGITEEALKHYQKSLDFWRKNQLLKREGIVLFDMGLCYLKQPSKLTRDESLRQARGHFEECLEKFEQAEQEEGSSNLVAKFINQLCEVLQQTSDYYQDELEKQNQLSNQNRAALSQLNEKQQNILDELDKISQKSLALQRLNFDLLREAEAYKFITYVAEQKENLQDANNSAKKGLEIINNLQNIYLLIMAKVQGKFDQKAAIQTLEKARENGLLDDPELYIRILETLWSFYFEKKDYLQAFKIKQERRSIQQQFGQRTFIGAGCLQPQQQVGREQGEVALEIKICRQQDLDELKRRIKDRDYMHKLTILHGLSGVGKSSIICAGLIPALEQDNFQGKQLKPEIIPTSPAFEKEWIDELKENLKNSHYKNSDYFYVLIFDNFEFYLLNYSQKELESIYELIKTLLQKDNVRLIISIGEDHLSDLLDLGSWTGLDILSQQFRYRLEDLTKEDAISLLKNLVKKPQLNWEQDLIEGIVKDLSKNSGKVRPIELQLLGMIIQDAEITKREEYEELKERGIESWLDRIIKDCGTENEKIAQIVLYLLTISEKQNDICPQKTRNEIEDKIEIIKLLDSENAELVEVQKNSLDVVLEVLVGWAIVKKIMLKRARQVSMTCYYQLANKTLIEFVQKMFDQDSHLTELGMKLRKPETELRKAITKQKIVQLNSKAWALFLDNDQLEALSKSVEAGKTFLDNEKILDGENDLKEETTNNLRQIYSAMQETNRLIKHTGNVNSVTFSPDGKIIASASADRTIRLWSREGEEIKTLNGHTDWVRDVCFSPDGKIIASASADKTIRLW</sequence>
<feature type="repeat" description="WD" evidence="3">
    <location>
        <begin position="994"/>
        <end position="1025"/>
    </location>
</feature>
<feature type="domain" description="Novel STAND NTPase 1" evidence="5">
    <location>
        <begin position="516"/>
        <end position="832"/>
    </location>
</feature>
<evidence type="ECO:0000259" key="5">
    <source>
        <dbReference type="Pfam" id="PF20703"/>
    </source>
</evidence>
<dbReference type="EMBL" id="SFBH01000127">
    <property type="protein sequence ID" value="TRU33045.1"/>
    <property type="molecule type" value="Genomic_DNA"/>
</dbReference>
<dbReference type="Pfam" id="PF20703">
    <property type="entry name" value="nSTAND1"/>
    <property type="match status" value="1"/>
</dbReference>
<dbReference type="Pfam" id="PF00400">
    <property type="entry name" value="WD40"/>
    <property type="match status" value="2"/>
</dbReference>
<keyword evidence="2" id="KW-0677">Repeat</keyword>